<accession>A0A7J8SVQ6</accession>
<dbReference type="AlphaFoldDB" id="A0A7J8SVQ6"/>
<gene>
    <name evidence="2" type="ORF">Godav_002310</name>
</gene>
<sequence length="58" mass="6821">MALRVKSSENMKKTAEEGVVSKREKRPESKSRLKSKLKKKTKIKDKMPKKPSTTFFYF</sequence>
<feature type="non-terminal residue" evidence="2">
    <location>
        <position position="58"/>
    </location>
</feature>
<feature type="region of interest" description="Disordered" evidence="1">
    <location>
        <begin position="1"/>
        <end position="58"/>
    </location>
</feature>
<protein>
    <submittedName>
        <fullName evidence="2">Uncharacterized protein</fullName>
    </submittedName>
</protein>
<evidence type="ECO:0000313" key="3">
    <source>
        <dbReference type="Proteomes" id="UP000593561"/>
    </source>
</evidence>
<evidence type="ECO:0000256" key="1">
    <source>
        <dbReference type="SAM" id="MobiDB-lite"/>
    </source>
</evidence>
<proteinExistence type="predicted"/>
<dbReference type="Proteomes" id="UP000593561">
    <property type="component" value="Unassembled WGS sequence"/>
</dbReference>
<organism evidence="2 3">
    <name type="scientific">Gossypium davidsonii</name>
    <name type="common">Davidson's cotton</name>
    <name type="synonym">Gossypium klotzschianum subsp. davidsonii</name>
    <dbReference type="NCBI Taxonomy" id="34287"/>
    <lineage>
        <taxon>Eukaryota</taxon>
        <taxon>Viridiplantae</taxon>
        <taxon>Streptophyta</taxon>
        <taxon>Embryophyta</taxon>
        <taxon>Tracheophyta</taxon>
        <taxon>Spermatophyta</taxon>
        <taxon>Magnoliopsida</taxon>
        <taxon>eudicotyledons</taxon>
        <taxon>Gunneridae</taxon>
        <taxon>Pentapetalae</taxon>
        <taxon>rosids</taxon>
        <taxon>malvids</taxon>
        <taxon>Malvales</taxon>
        <taxon>Malvaceae</taxon>
        <taxon>Malvoideae</taxon>
        <taxon>Gossypium</taxon>
    </lineage>
</organism>
<comment type="caution">
    <text evidence="2">The sequence shown here is derived from an EMBL/GenBank/DDBJ whole genome shotgun (WGS) entry which is preliminary data.</text>
</comment>
<evidence type="ECO:0000313" key="2">
    <source>
        <dbReference type="EMBL" id="MBA0630187.1"/>
    </source>
</evidence>
<name>A0A7J8SVQ6_GOSDV</name>
<feature type="compositionally biased region" description="Basic residues" evidence="1">
    <location>
        <begin position="32"/>
        <end position="49"/>
    </location>
</feature>
<reference evidence="2 3" key="1">
    <citation type="journal article" date="2019" name="Genome Biol. Evol.">
        <title>Insights into the evolution of the New World diploid cottons (Gossypium, subgenus Houzingenia) based on genome sequencing.</title>
        <authorList>
            <person name="Grover C.E."/>
            <person name="Arick M.A. 2nd"/>
            <person name="Thrash A."/>
            <person name="Conover J.L."/>
            <person name="Sanders W.S."/>
            <person name="Peterson D.G."/>
            <person name="Frelichowski J.E."/>
            <person name="Scheffler J.A."/>
            <person name="Scheffler B.E."/>
            <person name="Wendel J.F."/>
        </authorList>
    </citation>
    <scope>NUCLEOTIDE SEQUENCE [LARGE SCALE GENOMIC DNA]</scope>
    <source>
        <strain evidence="2">27</strain>
        <tissue evidence="2">Leaf</tissue>
    </source>
</reference>
<feature type="compositionally biased region" description="Basic and acidic residues" evidence="1">
    <location>
        <begin position="1"/>
        <end position="31"/>
    </location>
</feature>
<dbReference type="EMBL" id="JABFAC010000012">
    <property type="protein sequence ID" value="MBA0630187.1"/>
    <property type="molecule type" value="Genomic_DNA"/>
</dbReference>
<keyword evidence="3" id="KW-1185">Reference proteome</keyword>